<comment type="caution">
    <text evidence="2">The sequence shown here is derived from an EMBL/GenBank/DDBJ whole genome shotgun (WGS) entry which is preliminary data.</text>
</comment>
<evidence type="ECO:0000313" key="3">
    <source>
        <dbReference type="Proteomes" id="UP001597163"/>
    </source>
</evidence>
<dbReference type="RefSeq" id="WP_311940358.1">
    <property type="nucleotide sequence ID" value="NZ_JAVSCK010000003.1"/>
</dbReference>
<dbReference type="InterPro" id="IPR050553">
    <property type="entry name" value="Thioredoxin_ResA/DsbE_sf"/>
</dbReference>
<dbReference type="PANTHER" id="PTHR42852:SF13">
    <property type="entry name" value="PROTEIN DIPZ"/>
    <property type="match status" value="1"/>
</dbReference>
<dbReference type="InterPro" id="IPR036249">
    <property type="entry name" value="Thioredoxin-like_sf"/>
</dbReference>
<dbReference type="SUPFAM" id="SSF52833">
    <property type="entry name" value="Thioredoxin-like"/>
    <property type="match status" value="1"/>
</dbReference>
<dbReference type="EMBL" id="JBHTLJ010000003">
    <property type="protein sequence ID" value="MFD1163175.1"/>
    <property type="molecule type" value="Genomic_DNA"/>
</dbReference>
<sequence length="186" mass="21440">MKINKPKKSTIVFLIIVAVLLIPQTRKPIQVFVQKGLALIGPSIIDDNKQSSIADYNWKLKDESGTIFNFEENKEKVILINFWATWCPPCIAEMPSLQKLYDDYNDKIEFVFVSDESFKKINSYLEKNNYTFKVYNEASRSDFFDVRGIPRTFLIDKQGKVVIDKTGAANWNSDSVRNTIDALLKK</sequence>
<protein>
    <submittedName>
        <fullName evidence="2">TlpA family protein disulfide reductase</fullName>
    </submittedName>
</protein>
<feature type="domain" description="Thioredoxin" evidence="1">
    <location>
        <begin position="23"/>
        <end position="185"/>
    </location>
</feature>
<dbReference type="PROSITE" id="PS51352">
    <property type="entry name" value="THIOREDOXIN_2"/>
    <property type="match status" value="1"/>
</dbReference>
<dbReference type="PANTHER" id="PTHR42852">
    <property type="entry name" value="THIOL:DISULFIDE INTERCHANGE PROTEIN DSBE"/>
    <property type="match status" value="1"/>
</dbReference>
<reference evidence="3" key="1">
    <citation type="journal article" date="2019" name="Int. J. Syst. Evol. Microbiol.">
        <title>The Global Catalogue of Microorganisms (GCM) 10K type strain sequencing project: providing services to taxonomists for standard genome sequencing and annotation.</title>
        <authorList>
            <consortium name="The Broad Institute Genomics Platform"/>
            <consortium name="The Broad Institute Genome Sequencing Center for Infectious Disease"/>
            <person name="Wu L."/>
            <person name="Ma J."/>
        </authorList>
    </citation>
    <scope>NUCLEOTIDE SEQUENCE [LARGE SCALE GENOMIC DNA]</scope>
    <source>
        <strain evidence="3">CCUG 63246</strain>
    </source>
</reference>
<name>A0ABW3RDI6_9FLAO</name>
<dbReference type="Gene3D" id="3.40.30.10">
    <property type="entry name" value="Glutaredoxin"/>
    <property type="match status" value="1"/>
</dbReference>
<evidence type="ECO:0000313" key="2">
    <source>
        <dbReference type="EMBL" id="MFD1163175.1"/>
    </source>
</evidence>
<accession>A0ABW3RDI6</accession>
<gene>
    <name evidence="2" type="ORF">ACFQ2E_12140</name>
</gene>
<proteinExistence type="predicted"/>
<evidence type="ECO:0000259" key="1">
    <source>
        <dbReference type="PROSITE" id="PS51352"/>
    </source>
</evidence>
<dbReference type="InterPro" id="IPR013740">
    <property type="entry name" value="Redoxin"/>
</dbReference>
<dbReference type="Pfam" id="PF08534">
    <property type="entry name" value="Redoxin"/>
    <property type="match status" value="1"/>
</dbReference>
<keyword evidence="3" id="KW-1185">Reference proteome</keyword>
<dbReference type="CDD" id="cd02966">
    <property type="entry name" value="TlpA_like_family"/>
    <property type="match status" value="1"/>
</dbReference>
<dbReference type="Proteomes" id="UP001597163">
    <property type="component" value="Unassembled WGS sequence"/>
</dbReference>
<dbReference type="InterPro" id="IPR013766">
    <property type="entry name" value="Thioredoxin_domain"/>
</dbReference>
<organism evidence="2 3">
    <name type="scientific">Hwangdonia seohaensis</name>
    <dbReference type="NCBI Taxonomy" id="1240727"/>
    <lineage>
        <taxon>Bacteria</taxon>
        <taxon>Pseudomonadati</taxon>
        <taxon>Bacteroidota</taxon>
        <taxon>Flavobacteriia</taxon>
        <taxon>Flavobacteriales</taxon>
        <taxon>Flavobacteriaceae</taxon>
        <taxon>Hwangdonia</taxon>
    </lineage>
</organism>